<dbReference type="STRING" id="273068.TTE0479"/>
<keyword evidence="1" id="KW-0812">Transmembrane</keyword>
<sequence length="51" mass="6015">MEGTVIKLIYLVILFIGALYCLFSFLPLFVELDSIFHQKSLKKFMKMNEKN</sequence>
<evidence type="ECO:0000256" key="1">
    <source>
        <dbReference type="SAM" id="Phobius"/>
    </source>
</evidence>
<proteinExistence type="predicted"/>
<keyword evidence="3" id="KW-1185">Reference proteome</keyword>
<evidence type="ECO:0000313" key="2">
    <source>
        <dbReference type="EMBL" id="AAM23759.1"/>
    </source>
</evidence>
<name>Q8RCF3_CALS4</name>
<dbReference type="EMBL" id="AE008691">
    <property type="protein sequence ID" value="AAM23759.1"/>
    <property type="molecule type" value="Genomic_DNA"/>
</dbReference>
<protein>
    <submittedName>
        <fullName evidence="2">Uncharacterized protein</fullName>
    </submittedName>
</protein>
<dbReference type="HOGENOM" id="CLU_3096727_0_0_9"/>
<dbReference type="Proteomes" id="UP000000555">
    <property type="component" value="Chromosome"/>
</dbReference>
<organism evidence="2 3">
    <name type="scientific">Caldanaerobacter subterraneus subsp. tengcongensis (strain DSM 15242 / JCM 11007 / NBRC 100824 / MB4)</name>
    <name type="common">Thermoanaerobacter tengcongensis</name>
    <dbReference type="NCBI Taxonomy" id="273068"/>
    <lineage>
        <taxon>Bacteria</taxon>
        <taxon>Bacillati</taxon>
        <taxon>Bacillota</taxon>
        <taxon>Clostridia</taxon>
        <taxon>Thermoanaerobacterales</taxon>
        <taxon>Thermoanaerobacteraceae</taxon>
        <taxon>Caldanaerobacter</taxon>
    </lineage>
</organism>
<reference evidence="2 3" key="1">
    <citation type="journal article" date="2002" name="Genome Res.">
        <title>A complete sequence of the T. tengcongensis genome.</title>
        <authorList>
            <person name="Bao Q."/>
            <person name="Tian Y."/>
            <person name="Li W."/>
            <person name="Xu Z."/>
            <person name="Xuan Z."/>
            <person name="Hu S."/>
            <person name="Dong W."/>
            <person name="Yang J."/>
            <person name="Chen Y."/>
            <person name="Xue Y."/>
            <person name="Xu Y."/>
            <person name="Lai X."/>
            <person name="Huang L."/>
            <person name="Dong X."/>
            <person name="Ma Y."/>
            <person name="Ling L."/>
            <person name="Tan H."/>
            <person name="Chen R."/>
            <person name="Wang J."/>
            <person name="Yu J."/>
            <person name="Yang H."/>
        </authorList>
    </citation>
    <scope>NUCLEOTIDE SEQUENCE [LARGE SCALE GENOMIC DNA]</scope>
    <source>
        <strain evidence="3">DSM 15242 / JCM 11007 / NBRC 100824 / MB4</strain>
    </source>
</reference>
<keyword evidence="1" id="KW-0472">Membrane</keyword>
<feature type="transmembrane region" description="Helical" evidence="1">
    <location>
        <begin position="6"/>
        <end position="30"/>
    </location>
</feature>
<keyword evidence="1" id="KW-1133">Transmembrane helix</keyword>
<evidence type="ECO:0000313" key="3">
    <source>
        <dbReference type="Proteomes" id="UP000000555"/>
    </source>
</evidence>
<accession>Q8RCF3</accession>
<dbReference type="KEGG" id="tte:TTE0479"/>
<dbReference type="AlphaFoldDB" id="Q8RCF3"/>
<gene>
    <name evidence="2" type="ordered locus">TTE0479</name>
</gene>